<dbReference type="FunFam" id="3.30.160.60:FF:000624">
    <property type="entry name" value="zinc finger protein 697"/>
    <property type="match status" value="2"/>
</dbReference>
<keyword evidence="5" id="KW-0677">Repeat</keyword>
<feature type="domain" description="C2H2-type" evidence="14">
    <location>
        <begin position="440"/>
        <end position="467"/>
    </location>
</feature>
<dbReference type="FunFam" id="3.30.160.60:FF:000151">
    <property type="entry name" value="Zinc finger and SCAN domain-containing 21"/>
    <property type="match status" value="1"/>
</dbReference>
<dbReference type="Ensembl" id="ENSFHET00000019309.1">
    <property type="protein sequence ID" value="ENSFHEP00000029072.1"/>
    <property type="gene ID" value="ENSFHEG00000013579.1"/>
</dbReference>
<evidence type="ECO:0000256" key="9">
    <source>
        <dbReference type="ARBA" id="ARBA00023125"/>
    </source>
</evidence>
<dbReference type="PROSITE" id="PS50157">
    <property type="entry name" value="ZINC_FINGER_C2H2_2"/>
    <property type="match status" value="10"/>
</dbReference>
<feature type="domain" description="C2H2-type" evidence="14">
    <location>
        <begin position="300"/>
        <end position="327"/>
    </location>
</feature>
<keyword evidence="8" id="KW-0805">Transcription regulation</keyword>
<dbReference type="SUPFAM" id="SSF57667">
    <property type="entry name" value="beta-beta-alpha zinc fingers"/>
    <property type="match status" value="6"/>
</dbReference>
<dbReference type="InterPro" id="IPR036236">
    <property type="entry name" value="Znf_C2H2_sf"/>
</dbReference>
<evidence type="ECO:0000256" key="5">
    <source>
        <dbReference type="ARBA" id="ARBA00022737"/>
    </source>
</evidence>
<dbReference type="PANTHER" id="PTHR23234:SF10">
    <property type="entry name" value="RIKEN CDNA 6720489N17 GENE-RELATED"/>
    <property type="match status" value="1"/>
</dbReference>
<keyword evidence="7" id="KW-0862">Zinc</keyword>
<dbReference type="Pfam" id="PF00096">
    <property type="entry name" value="zf-C2H2"/>
    <property type="match status" value="9"/>
</dbReference>
<dbReference type="InterPro" id="IPR050758">
    <property type="entry name" value="Znf_C2H2-type"/>
</dbReference>
<feature type="compositionally biased region" description="Polar residues" evidence="13">
    <location>
        <begin position="191"/>
        <end position="204"/>
    </location>
</feature>
<comment type="similarity">
    <text evidence="3">Belongs to the krueppel C2H2-type zinc-finger protein family.</text>
</comment>
<evidence type="ECO:0000256" key="6">
    <source>
        <dbReference type="ARBA" id="ARBA00022771"/>
    </source>
</evidence>
<feature type="domain" description="C2H2-type" evidence="14">
    <location>
        <begin position="259"/>
        <end position="286"/>
    </location>
</feature>
<comment type="subcellular location">
    <subcellularLocation>
        <location evidence="2">Nucleus</location>
    </subcellularLocation>
</comment>
<feature type="domain" description="C2H2-type" evidence="14">
    <location>
        <begin position="412"/>
        <end position="439"/>
    </location>
</feature>
<dbReference type="GO" id="GO:0003677">
    <property type="term" value="F:DNA binding"/>
    <property type="evidence" value="ECO:0007669"/>
    <property type="project" value="UniProtKB-KW"/>
</dbReference>
<feature type="domain" description="C2H2-type" evidence="14">
    <location>
        <begin position="468"/>
        <end position="495"/>
    </location>
</feature>
<evidence type="ECO:0000256" key="12">
    <source>
        <dbReference type="PROSITE-ProRule" id="PRU00042"/>
    </source>
</evidence>
<keyword evidence="4" id="KW-0479">Metal-binding</keyword>
<evidence type="ECO:0000259" key="14">
    <source>
        <dbReference type="PROSITE" id="PS50157"/>
    </source>
</evidence>
<evidence type="ECO:0000313" key="16">
    <source>
        <dbReference type="Proteomes" id="UP000265000"/>
    </source>
</evidence>
<keyword evidence="10" id="KW-0804">Transcription</keyword>
<feature type="domain" description="C2H2-type" evidence="14">
    <location>
        <begin position="503"/>
        <end position="530"/>
    </location>
</feature>
<comment type="function">
    <text evidence="1">May be involved in transcriptional regulation.</text>
</comment>
<keyword evidence="16" id="KW-1185">Reference proteome</keyword>
<dbReference type="PROSITE" id="PS00028">
    <property type="entry name" value="ZINC_FINGER_C2H2_1"/>
    <property type="match status" value="10"/>
</dbReference>
<dbReference type="FunFam" id="3.30.160.60:FF:000100">
    <property type="entry name" value="Zinc finger 45-like"/>
    <property type="match status" value="1"/>
</dbReference>
<feature type="domain" description="C2H2-type" evidence="14">
    <location>
        <begin position="356"/>
        <end position="383"/>
    </location>
</feature>
<protein>
    <recommendedName>
        <fullName evidence="14">C2H2-type domain-containing protein</fullName>
    </recommendedName>
</protein>
<organism evidence="15 16">
    <name type="scientific">Fundulus heteroclitus</name>
    <name type="common">Killifish</name>
    <name type="synonym">Mummichog</name>
    <dbReference type="NCBI Taxonomy" id="8078"/>
    <lineage>
        <taxon>Eukaryota</taxon>
        <taxon>Metazoa</taxon>
        <taxon>Chordata</taxon>
        <taxon>Craniata</taxon>
        <taxon>Vertebrata</taxon>
        <taxon>Euteleostomi</taxon>
        <taxon>Actinopterygii</taxon>
        <taxon>Neopterygii</taxon>
        <taxon>Teleostei</taxon>
        <taxon>Neoteleostei</taxon>
        <taxon>Acanthomorphata</taxon>
        <taxon>Ovalentaria</taxon>
        <taxon>Atherinomorphae</taxon>
        <taxon>Cyprinodontiformes</taxon>
        <taxon>Fundulidae</taxon>
        <taxon>Fundulus</taxon>
    </lineage>
</organism>
<dbReference type="FunFam" id="3.30.160.60:FF:000097">
    <property type="entry name" value="Zinc finger protein"/>
    <property type="match status" value="1"/>
</dbReference>
<proteinExistence type="inferred from homology"/>
<feature type="domain" description="C2H2-type" evidence="14">
    <location>
        <begin position="384"/>
        <end position="411"/>
    </location>
</feature>
<dbReference type="FunFam" id="3.30.160.60:FF:000508">
    <property type="entry name" value="Myeloid zinc finger 1"/>
    <property type="match status" value="1"/>
</dbReference>
<evidence type="ECO:0000256" key="7">
    <source>
        <dbReference type="ARBA" id="ARBA00022833"/>
    </source>
</evidence>
<dbReference type="GO" id="GO:0008270">
    <property type="term" value="F:zinc ion binding"/>
    <property type="evidence" value="ECO:0007669"/>
    <property type="project" value="UniProtKB-KW"/>
</dbReference>
<dbReference type="Gene3D" id="3.30.160.60">
    <property type="entry name" value="Classic Zinc Finger"/>
    <property type="match status" value="10"/>
</dbReference>
<evidence type="ECO:0000256" key="3">
    <source>
        <dbReference type="ARBA" id="ARBA00006991"/>
    </source>
</evidence>
<evidence type="ECO:0000256" key="10">
    <source>
        <dbReference type="ARBA" id="ARBA00023163"/>
    </source>
</evidence>
<dbReference type="SMART" id="SM00355">
    <property type="entry name" value="ZnF_C2H2"/>
    <property type="match status" value="10"/>
</dbReference>
<reference evidence="15" key="1">
    <citation type="submission" date="2025-08" db="UniProtKB">
        <authorList>
            <consortium name="Ensembl"/>
        </authorList>
    </citation>
    <scope>IDENTIFICATION</scope>
</reference>
<feature type="region of interest" description="Disordered" evidence="13">
    <location>
        <begin position="157"/>
        <end position="247"/>
    </location>
</feature>
<feature type="compositionally biased region" description="Acidic residues" evidence="13">
    <location>
        <begin position="210"/>
        <end position="224"/>
    </location>
</feature>
<dbReference type="GO" id="GO:0042802">
    <property type="term" value="F:identical protein binding"/>
    <property type="evidence" value="ECO:0007669"/>
    <property type="project" value="UniProtKB-ARBA"/>
</dbReference>
<dbReference type="Pfam" id="PF13912">
    <property type="entry name" value="zf-C2H2_6"/>
    <property type="match status" value="1"/>
</dbReference>
<dbReference type="InterPro" id="IPR013087">
    <property type="entry name" value="Znf_C2H2_type"/>
</dbReference>
<dbReference type="PANTHER" id="PTHR23234">
    <property type="entry name" value="ZNF44 PROTEIN"/>
    <property type="match status" value="1"/>
</dbReference>
<keyword evidence="9" id="KW-0238">DNA-binding</keyword>
<evidence type="ECO:0000256" key="8">
    <source>
        <dbReference type="ARBA" id="ARBA00023015"/>
    </source>
</evidence>
<evidence type="ECO:0000256" key="4">
    <source>
        <dbReference type="ARBA" id="ARBA00022723"/>
    </source>
</evidence>
<evidence type="ECO:0000313" key="15">
    <source>
        <dbReference type="Ensembl" id="ENSFHEP00000029072.1"/>
    </source>
</evidence>
<reference evidence="15" key="2">
    <citation type="submission" date="2025-09" db="UniProtKB">
        <authorList>
            <consortium name="Ensembl"/>
        </authorList>
    </citation>
    <scope>IDENTIFICATION</scope>
</reference>
<feature type="domain" description="C2H2-type" evidence="14">
    <location>
        <begin position="328"/>
        <end position="355"/>
    </location>
</feature>
<evidence type="ECO:0000256" key="1">
    <source>
        <dbReference type="ARBA" id="ARBA00003767"/>
    </source>
</evidence>
<evidence type="ECO:0000256" key="13">
    <source>
        <dbReference type="SAM" id="MobiDB-lite"/>
    </source>
</evidence>
<dbReference type="FunFam" id="3.30.160.60:FF:000264">
    <property type="entry name" value="Zinc finger protein 236"/>
    <property type="match status" value="1"/>
</dbReference>
<dbReference type="AlphaFoldDB" id="A0A3Q2QQH0"/>
<name>A0A3Q2QQH0_FUNHE</name>
<dbReference type="GeneTree" id="ENSGT00950000182774"/>
<sequence>MLVIKEEFPHDWSSSLHHQHPELPHIKEEEEELTVKCEDEDKLQLIELHHIKTEGDRETVDPTSSLADPDGQCCAGPEADENPHQICASQQNKQQLLVVKEEVPDLWSYSFDQQNPELLQIKKEEEELGILQEGEQSAVKIEHEENQQLSELHQIKTEDNSETEAPTCSSAIPVKTKHGQKVCGGPEPNWDQDTNTEIQPNTDRNSSDSSETEVSTEDGDDNDDNLSSFGSETEETEETKTLQSGVNSSVGDKTLQKLFRCPECYKQFTYRQSFMKHLKCHSGENTYQKPSESKAEKNIFICKKCGETFKDIFHLRSHVNIHTKEKPFACDDCGKEFRQAHVLKLHMRVHTGEKPFACDECGKTFSHKHSLKGHMTHHTGEKPFKCEECGKTFGVYGILRNHMTIHKGEKPFACNSCDKSFRLRGDLHAHMLTHLGIKPFGCSYCGASFTRQGTLTRHVRRHTGEKPFFCDKCDKMFYRNSELRYHMSTHLRERKVATGKRKFACKECGEKYIRKVHLTAHMSTHSGEKPFSCSVCSARFTRKDSLKRHSVRVHSQ</sequence>
<accession>A0A3Q2QQH0</accession>
<dbReference type="FunFam" id="3.30.160.60:FF:001485">
    <property type="entry name" value="Krueppel-related zinc finger protein"/>
    <property type="match status" value="1"/>
</dbReference>
<dbReference type="Proteomes" id="UP000265000">
    <property type="component" value="Unplaced"/>
</dbReference>
<evidence type="ECO:0000256" key="2">
    <source>
        <dbReference type="ARBA" id="ARBA00004123"/>
    </source>
</evidence>
<keyword evidence="11" id="KW-0539">Nucleus</keyword>
<dbReference type="GO" id="GO:0005634">
    <property type="term" value="C:nucleus"/>
    <property type="evidence" value="ECO:0007669"/>
    <property type="project" value="UniProtKB-SubCell"/>
</dbReference>
<feature type="domain" description="C2H2-type" evidence="14">
    <location>
        <begin position="531"/>
        <end position="556"/>
    </location>
</feature>
<keyword evidence="6 12" id="KW-0863">Zinc-finger</keyword>
<dbReference type="STRING" id="8078.ENSFHEP00000029072"/>
<evidence type="ECO:0000256" key="11">
    <source>
        <dbReference type="ARBA" id="ARBA00023242"/>
    </source>
</evidence>